<organism evidence="11 12">
    <name type="scientific">Paludibacterium purpuratum</name>
    <dbReference type="NCBI Taxonomy" id="1144873"/>
    <lineage>
        <taxon>Bacteria</taxon>
        <taxon>Pseudomonadati</taxon>
        <taxon>Pseudomonadota</taxon>
        <taxon>Betaproteobacteria</taxon>
        <taxon>Neisseriales</taxon>
        <taxon>Chromobacteriaceae</taxon>
        <taxon>Paludibacterium</taxon>
    </lineage>
</organism>
<evidence type="ECO:0000256" key="7">
    <source>
        <dbReference type="ARBA" id="ARBA00022989"/>
    </source>
</evidence>
<dbReference type="OrthoDB" id="9807274at2"/>
<accession>A0A4R7BET3</accession>
<dbReference type="InterPro" id="IPR011701">
    <property type="entry name" value="MFS"/>
</dbReference>
<comment type="caution">
    <text evidence="11">The sequence shown here is derived from an EMBL/GenBank/DDBJ whole genome shotgun (WGS) entry which is preliminary data.</text>
</comment>
<dbReference type="PANTHER" id="PTHR42718">
    <property type="entry name" value="MAJOR FACILITATOR SUPERFAMILY MULTIDRUG TRANSPORTER MFSC"/>
    <property type="match status" value="1"/>
</dbReference>
<dbReference type="RefSeq" id="WP_133678676.1">
    <property type="nucleotide sequence ID" value="NZ_SNZP01000002.1"/>
</dbReference>
<dbReference type="EMBL" id="SNZP01000002">
    <property type="protein sequence ID" value="TDR82266.1"/>
    <property type="molecule type" value="Genomic_DNA"/>
</dbReference>
<dbReference type="Gene3D" id="1.20.1720.10">
    <property type="entry name" value="Multidrug resistance protein D"/>
    <property type="match status" value="1"/>
</dbReference>
<keyword evidence="12" id="KW-1185">Reference proteome</keyword>
<dbReference type="PROSITE" id="PS50850">
    <property type="entry name" value="MFS"/>
    <property type="match status" value="1"/>
</dbReference>
<feature type="transmembrane region" description="Helical" evidence="9">
    <location>
        <begin position="341"/>
        <end position="361"/>
    </location>
</feature>
<dbReference type="AlphaFoldDB" id="A0A4R7BET3"/>
<evidence type="ECO:0000313" key="12">
    <source>
        <dbReference type="Proteomes" id="UP000295611"/>
    </source>
</evidence>
<proteinExistence type="inferred from homology"/>
<evidence type="ECO:0000256" key="6">
    <source>
        <dbReference type="ARBA" id="ARBA00022692"/>
    </source>
</evidence>
<keyword evidence="6 9" id="KW-0812">Transmembrane</keyword>
<sequence length="514" mass="55489">MSQTDSDDHTRFNASQLALLTLGLGLGTFMEVLDTSIANVAVPTIAGSLGVSANQGTWVISSYSVAAAIAVPLTGWLARQVGEHRLFIGSLIAFTVCSILCGLAPNMTMLVLFRLLQGLVSGPMVPLSQTILLRHFPIQKRGLAMALWAMTVVVAPILGPLLGGWITENYHWSWIFFINMPVGIASALIVRGLLKGRETAIQRLPFDRIGLALLVIGIGSLQMLLDLGNDRDWFSSPFILTLGIVAVICLVWLVIWEWGEVHPVVDLTLFKKRNFAFGVLMLGVGYMTFFSTVVIFPLWLQQVMGYTSGLAGLATAPTGLLALVCSPIVGKNLNRWDARAVVSLGFIIFAIVTFWSATFTLDTTFGQVIQPRLLQGIGIACFFVPINTIMLSGVEEHRLASASGLSNFVRTLSGAIGTSISVTLWDHRAIFHHARLGESIVNGTAATQDYLEKLASLGIDGGQAHAQLDRILTGQAYMMAANDFYHLCGAVFVLLIGLVWLTKPQRGATAALGH</sequence>
<dbReference type="CDD" id="cd17503">
    <property type="entry name" value="MFS_LmrB_MDR_like"/>
    <property type="match status" value="1"/>
</dbReference>
<feature type="transmembrane region" description="Helical" evidence="9">
    <location>
        <begin position="172"/>
        <end position="194"/>
    </location>
</feature>
<dbReference type="NCBIfam" id="TIGR00711">
    <property type="entry name" value="efflux_EmrB"/>
    <property type="match status" value="1"/>
</dbReference>
<name>A0A4R7BET3_9NEIS</name>
<feature type="transmembrane region" description="Helical" evidence="9">
    <location>
        <begin position="237"/>
        <end position="255"/>
    </location>
</feature>
<keyword evidence="3" id="KW-0813">Transport</keyword>
<dbReference type="InterPro" id="IPR036259">
    <property type="entry name" value="MFS_trans_sf"/>
</dbReference>
<feature type="transmembrane region" description="Helical" evidence="9">
    <location>
        <begin position="12"/>
        <end position="30"/>
    </location>
</feature>
<evidence type="ECO:0000256" key="5">
    <source>
        <dbReference type="ARBA" id="ARBA00022519"/>
    </source>
</evidence>
<dbReference type="Pfam" id="PF07690">
    <property type="entry name" value="MFS_1"/>
    <property type="match status" value="1"/>
</dbReference>
<evidence type="ECO:0000313" key="11">
    <source>
        <dbReference type="EMBL" id="TDR82266.1"/>
    </source>
</evidence>
<reference evidence="11 12" key="1">
    <citation type="submission" date="2019-03" db="EMBL/GenBank/DDBJ databases">
        <title>Genomic Encyclopedia of Type Strains, Phase III (KMG-III): the genomes of soil and plant-associated and newly described type strains.</title>
        <authorList>
            <person name="Whitman W."/>
        </authorList>
    </citation>
    <scope>NUCLEOTIDE SEQUENCE [LARGE SCALE GENOMIC DNA]</scope>
    <source>
        <strain evidence="11 12">CECT 8976</strain>
    </source>
</reference>
<keyword evidence="7 9" id="KW-1133">Transmembrane helix</keyword>
<feature type="transmembrane region" description="Helical" evidence="9">
    <location>
        <begin position="111"/>
        <end position="133"/>
    </location>
</feature>
<dbReference type="PANTHER" id="PTHR42718:SF9">
    <property type="entry name" value="MAJOR FACILITATOR SUPERFAMILY MULTIDRUG TRANSPORTER MFSC"/>
    <property type="match status" value="1"/>
</dbReference>
<dbReference type="Gene3D" id="1.20.1250.20">
    <property type="entry name" value="MFS general substrate transporter like domains"/>
    <property type="match status" value="1"/>
</dbReference>
<feature type="domain" description="Major facilitator superfamily (MFS) profile" evidence="10">
    <location>
        <begin position="20"/>
        <end position="507"/>
    </location>
</feature>
<dbReference type="InterPro" id="IPR004638">
    <property type="entry name" value="EmrB-like"/>
</dbReference>
<dbReference type="PRINTS" id="PR01036">
    <property type="entry name" value="TCRTETB"/>
</dbReference>
<keyword evidence="4" id="KW-1003">Cell membrane</keyword>
<evidence type="ECO:0000256" key="1">
    <source>
        <dbReference type="ARBA" id="ARBA00004429"/>
    </source>
</evidence>
<dbReference type="GO" id="GO:0015721">
    <property type="term" value="P:bile acid and bile salt transport"/>
    <property type="evidence" value="ECO:0007669"/>
    <property type="project" value="UniProtKB-ARBA"/>
</dbReference>
<evidence type="ECO:0000256" key="2">
    <source>
        <dbReference type="ARBA" id="ARBA00008537"/>
    </source>
</evidence>
<keyword evidence="8 9" id="KW-0472">Membrane</keyword>
<feature type="transmembrane region" description="Helical" evidence="9">
    <location>
        <begin position="306"/>
        <end position="329"/>
    </location>
</feature>
<feature type="transmembrane region" description="Helical" evidence="9">
    <location>
        <begin position="373"/>
        <end position="394"/>
    </location>
</feature>
<comment type="similarity">
    <text evidence="2">Belongs to the major facilitator superfamily. EmrB family.</text>
</comment>
<dbReference type="GO" id="GO:0022857">
    <property type="term" value="F:transmembrane transporter activity"/>
    <property type="evidence" value="ECO:0007669"/>
    <property type="project" value="InterPro"/>
</dbReference>
<feature type="transmembrane region" description="Helical" evidence="9">
    <location>
        <begin position="206"/>
        <end position="225"/>
    </location>
</feature>
<feature type="transmembrane region" description="Helical" evidence="9">
    <location>
        <begin position="58"/>
        <end position="78"/>
    </location>
</feature>
<feature type="transmembrane region" description="Helical" evidence="9">
    <location>
        <begin position="484"/>
        <end position="502"/>
    </location>
</feature>
<feature type="transmembrane region" description="Helical" evidence="9">
    <location>
        <begin position="145"/>
        <end position="166"/>
    </location>
</feature>
<keyword evidence="5" id="KW-0997">Cell inner membrane</keyword>
<dbReference type="InterPro" id="IPR020846">
    <property type="entry name" value="MFS_dom"/>
</dbReference>
<dbReference type="Proteomes" id="UP000295611">
    <property type="component" value="Unassembled WGS sequence"/>
</dbReference>
<dbReference type="SUPFAM" id="SSF103473">
    <property type="entry name" value="MFS general substrate transporter"/>
    <property type="match status" value="1"/>
</dbReference>
<evidence type="ECO:0000256" key="8">
    <source>
        <dbReference type="ARBA" id="ARBA00023136"/>
    </source>
</evidence>
<feature type="transmembrane region" description="Helical" evidence="9">
    <location>
        <begin position="275"/>
        <end position="300"/>
    </location>
</feature>
<protein>
    <submittedName>
        <fullName evidence="11">DHA2 family multidrug resistance protein</fullName>
    </submittedName>
</protein>
<evidence type="ECO:0000256" key="3">
    <source>
        <dbReference type="ARBA" id="ARBA00022448"/>
    </source>
</evidence>
<dbReference type="GO" id="GO:0005886">
    <property type="term" value="C:plasma membrane"/>
    <property type="evidence" value="ECO:0007669"/>
    <property type="project" value="UniProtKB-SubCell"/>
</dbReference>
<dbReference type="GO" id="GO:1990961">
    <property type="term" value="P:xenobiotic detoxification by transmembrane export across the plasma membrane"/>
    <property type="evidence" value="ECO:0007669"/>
    <property type="project" value="UniProtKB-ARBA"/>
</dbReference>
<feature type="transmembrane region" description="Helical" evidence="9">
    <location>
        <begin position="85"/>
        <end position="105"/>
    </location>
</feature>
<comment type="subcellular location">
    <subcellularLocation>
        <location evidence="1">Cell inner membrane</location>
        <topology evidence="1">Multi-pass membrane protein</topology>
    </subcellularLocation>
</comment>
<dbReference type="FunFam" id="1.20.1720.10:FF:000002">
    <property type="entry name" value="Multidrug resistance protein B"/>
    <property type="match status" value="1"/>
</dbReference>
<evidence type="ECO:0000256" key="9">
    <source>
        <dbReference type="SAM" id="Phobius"/>
    </source>
</evidence>
<evidence type="ECO:0000259" key="10">
    <source>
        <dbReference type="PROSITE" id="PS50850"/>
    </source>
</evidence>
<gene>
    <name evidence="11" type="ORF">DFP86_102383</name>
</gene>
<evidence type="ECO:0000256" key="4">
    <source>
        <dbReference type="ARBA" id="ARBA00022475"/>
    </source>
</evidence>